<dbReference type="Proteomes" id="UP000176998">
    <property type="component" value="Unassembled WGS sequence"/>
</dbReference>
<proteinExistence type="predicted"/>
<name>A0A1G4B8R7_9PEZI</name>
<comment type="caution">
    <text evidence="2">The sequence shown here is derived from an EMBL/GenBank/DDBJ whole genome shotgun (WGS) entry which is preliminary data.</text>
</comment>
<gene>
    <name evidence="2" type="ORF">CORC01_06873</name>
</gene>
<organism evidence="2 3">
    <name type="scientific">Colletotrichum orchidophilum</name>
    <dbReference type="NCBI Taxonomy" id="1209926"/>
    <lineage>
        <taxon>Eukaryota</taxon>
        <taxon>Fungi</taxon>
        <taxon>Dikarya</taxon>
        <taxon>Ascomycota</taxon>
        <taxon>Pezizomycotina</taxon>
        <taxon>Sordariomycetes</taxon>
        <taxon>Hypocreomycetidae</taxon>
        <taxon>Glomerellales</taxon>
        <taxon>Glomerellaceae</taxon>
        <taxon>Colletotrichum</taxon>
    </lineage>
</organism>
<dbReference type="AlphaFoldDB" id="A0A1G4B8R7"/>
<accession>A0A1G4B8R7</accession>
<dbReference type="EMBL" id="MJBS01000053">
    <property type="protein sequence ID" value="OHE97838.1"/>
    <property type="molecule type" value="Genomic_DNA"/>
</dbReference>
<dbReference type="GeneID" id="34560021"/>
<protein>
    <submittedName>
        <fullName evidence="2">Uncharacterized protein</fullName>
    </submittedName>
</protein>
<keyword evidence="3" id="KW-1185">Reference proteome</keyword>
<reference evidence="2 3" key="1">
    <citation type="submission" date="2016-09" db="EMBL/GenBank/DDBJ databases">
        <authorList>
            <person name="Capua I."/>
            <person name="De Benedictis P."/>
            <person name="Joannis T."/>
            <person name="Lombin L.H."/>
            <person name="Cattoli G."/>
        </authorList>
    </citation>
    <scope>NUCLEOTIDE SEQUENCE [LARGE SCALE GENOMIC DNA]</scope>
    <source>
        <strain evidence="2 3">IMI 309357</strain>
    </source>
</reference>
<feature type="region of interest" description="Disordered" evidence="1">
    <location>
        <begin position="66"/>
        <end position="88"/>
    </location>
</feature>
<dbReference type="RefSeq" id="XP_022474990.1">
    <property type="nucleotide sequence ID" value="XM_022618511.1"/>
</dbReference>
<evidence type="ECO:0000313" key="3">
    <source>
        <dbReference type="Proteomes" id="UP000176998"/>
    </source>
</evidence>
<evidence type="ECO:0000313" key="2">
    <source>
        <dbReference type="EMBL" id="OHE97838.1"/>
    </source>
</evidence>
<dbReference type="OrthoDB" id="4841906at2759"/>
<evidence type="ECO:0000256" key="1">
    <source>
        <dbReference type="SAM" id="MobiDB-lite"/>
    </source>
</evidence>
<sequence length="102" mass="11698">MNAVRNFVFSRKYYIFRTPICGLGKSVLEEYLNQMFPHGHIIVRLECSIPRRLTSEEDKGLENLRTVNGPAEQQEKGGAVHVNENGDAELMEQQAKEQEYLS</sequence>